<accession>A0A6B0UTG5</accession>
<proteinExistence type="predicted"/>
<dbReference type="EMBL" id="GIFC01010495">
    <property type="protein sequence ID" value="MXU92578.1"/>
    <property type="molecule type" value="Transcribed_RNA"/>
</dbReference>
<evidence type="ECO:0000313" key="1">
    <source>
        <dbReference type="EMBL" id="MXU92578.1"/>
    </source>
</evidence>
<sequence length="135" mass="15491">MLRAKRHLSCGKRSKKKTLLRLRKRADASLVATTNERLFFYVFFSRVRTSSSKKKVFETDHDEQERWIHEHPRKAVTVPNPPTPTTRAAQNIGLAGTPTRRSVASTVLGQDRLPTTGWRAEWNMPARPSWTLPVL</sequence>
<organism evidence="1">
    <name type="scientific">Ixodes ricinus</name>
    <name type="common">Common tick</name>
    <name type="synonym">Acarus ricinus</name>
    <dbReference type="NCBI Taxonomy" id="34613"/>
    <lineage>
        <taxon>Eukaryota</taxon>
        <taxon>Metazoa</taxon>
        <taxon>Ecdysozoa</taxon>
        <taxon>Arthropoda</taxon>
        <taxon>Chelicerata</taxon>
        <taxon>Arachnida</taxon>
        <taxon>Acari</taxon>
        <taxon>Parasitiformes</taxon>
        <taxon>Ixodida</taxon>
        <taxon>Ixodoidea</taxon>
        <taxon>Ixodidae</taxon>
        <taxon>Ixodinae</taxon>
        <taxon>Ixodes</taxon>
    </lineage>
</organism>
<protein>
    <submittedName>
        <fullName evidence="1">Uncharacterized protein</fullName>
    </submittedName>
</protein>
<name>A0A6B0UTG5_IXORI</name>
<reference evidence="1" key="1">
    <citation type="submission" date="2019-12" db="EMBL/GenBank/DDBJ databases">
        <title>An insight into the sialome of adult female Ixodes ricinus ticks feeding for 6 days.</title>
        <authorList>
            <person name="Perner J."/>
            <person name="Ribeiro J.M.C."/>
        </authorList>
    </citation>
    <scope>NUCLEOTIDE SEQUENCE</scope>
    <source>
        <strain evidence="1">Semi-engorged</strain>
        <tissue evidence="1">Salivary glands</tissue>
    </source>
</reference>
<dbReference type="AlphaFoldDB" id="A0A6B0UTG5"/>